<dbReference type="PROSITE" id="PS51186">
    <property type="entry name" value="GNAT"/>
    <property type="match status" value="1"/>
</dbReference>
<evidence type="ECO:0000313" key="2">
    <source>
        <dbReference type="EMBL" id="MBA8846713.1"/>
    </source>
</evidence>
<keyword evidence="3" id="KW-1185">Reference proteome</keyword>
<dbReference type="AlphaFoldDB" id="A0A839E6E1"/>
<evidence type="ECO:0000259" key="1">
    <source>
        <dbReference type="PROSITE" id="PS51186"/>
    </source>
</evidence>
<reference evidence="2 3" key="1">
    <citation type="submission" date="2020-07" db="EMBL/GenBank/DDBJ databases">
        <title>Sequencing the genomes of 1000 actinobacteria strains.</title>
        <authorList>
            <person name="Klenk H.-P."/>
        </authorList>
    </citation>
    <scope>NUCLEOTIDE SEQUENCE [LARGE SCALE GENOMIC DNA]</scope>
    <source>
        <strain evidence="2 3">DSM 19663</strain>
    </source>
</reference>
<accession>A0A839E6E1</accession>
<dbReference type="PANTHER" id="PTHR13170:SF16">
    <property type="entry name" value="PROTEIN O-GLCNACASE"/>
    <property type="match status" value="1"/>
</dbReference>
<dbReference type="Pfam" id="PF00583">
    <property type="entry name" value="Acetyltransf_1"/>
    <property type="match status" value="1"/>
</dbReference>
<dbReference type="InterPro" id="IPR016181">
    <property type="entry name" value="Acyl_CoA_acyltransferase"/>
</dbReference>
<feature type="domain" description="N-acetyltransferase" evidence="1">
    <location>
        <begin position="52"/>
        <end position="199"/>
    </location>
</feature>
<gene>
    <name evidence="2" type="ORF">FHX53_000277</name>
</gene>
<proteinExistence type="predicted"/>
<dbReference type="Proteomes" id="UP000585905">
    <property type="component" value="Unassembled WGS sequence"/>
</dbReference>
<sequence length="199" mass="22120">MMRFRQPSPADLPALYRVCLQTGDAGSDATARHDDPDLLGHHWAGPQAVHDPAMREVDEDDAGVVGYLVGVASTSDFEEWCEGEWWPARRERYRLGVERREADAELVRSIHRPDRTPPTITGPFPAHFHVNLQPRTQGQGIGRMLIERLLERLEQRGATGVHLGVDASNARAMGFYRHLGLTEVAVEDDGGLILGQRLG</sequence>
<organism evidence="2 3">
    <name type="scientific">Microcella alkalica</name>
    <dbReference type="NCBI Taxonomy" id="355930"/>
    <lineage>
        <taxon>Bacteria</taxon>
        <taxon>Bacillati</taxon>
        <taxon>Actinomycetota</taxon>
        <taxon>Actinomycetes</taxon>
        <taxon>Micrococcales</taxon>
        <taxon>Microbacteriaceae</taxon>
        <taxon>Microcella</taxon>
    </lineage>
</organism>
<dbReference type="EMBL" id="JACGWX010000001">
    <property type="protein sequence ID" value="MBA8846713.1"/>
    <property type="molecule type" value="Genomic_DNA"/>
</dbReference>
<dbReference type="InterPro" id="IPR051822">
    <property type="entry name" value="Glycosyl_Hydrolase_84"/>
</dbReference>
<dbReference type="CDD" id="cd04301">
    <property type="entry name" value="NAT_SF"/>
    <property type="match status" value="1"/>
</dbReference>
<dbReference type="PANTHER" id="PTHR13170">
    <property type="entry name" value="O-GLCNACASE"/>
    <property type="match status" value="1"/>
</dbReference>
<keyword evidence="2" id="KW-0689">Ribosomal protein</keyword>
<protein>
    <submittedName>
        <fullName evidence="2">Ribosomal protein S18 acetylase RimI-like enzyme</fullName>
    </submittedName>
</protein>
<dbReference type="InterPro" id="IPR000182">
    <property type="entry name" value="GNAT_dom"/>
</dbReference>
<dbReference type="Gene3D" id="3.40.630.30">
    <property type="match status" value="1"/>
</dbReference>
<comment type="caution">
    <text evidence="2">The sequence shown here is derived from an EMBL/GenBank/DDBJ whole genome shotgun (WGS) entry which is preliminary data.</text>
</comment>
<keyword evidence="2" id="KW-0687">Ribonucleoprotein</keyword>
<dbReference type="GO" id="GO:0016747">
    <property type="term" value="F:acyltransferase activity, transferring groups other than amino-acyl groups"/>
    <property type="evidence" value="ECO:0007669"/>
    <property type="project" value="InterPro"/>
</dbReference>
<dbReference type="SUPFAM" id="SSF55729">
    <property type="entry name" value="Acyl-CoA N-acyltransferases (Nat)"/>
    <property type="match status" value="1"/>
</dbReference>
<name>A0A839E6E1_9MICO</name>
<evidence type="ECO:0000313" key="3">
    <source>
        <dbReference type="Proteomes" id="UP000585905"/>
    </source>
</evidence>
<dbReference type="GO" id="GO:0005840">
    <property type="term" value="C:ribosome"/>
    <property type="evidence" value="ECO:0007669"/>
    <property type="project" value="UniProtKB-KW"/>
</dbReference>